<reference evidence="2" key="1">
    <citation type="submission" date="2022-07" db="EMBL/GenBank/DDBJ databases">
        <title>Phylogenomic reconstructions and comparative analyses of Kickxellomycotina fungi.</title>
        <authorList>
            <person name="Reynolds N.K."/>
            <person name="Stajich J.E."/>
            <person name="Barry K."/>
            <person name="Grigoriev I.V."/>
            <person name="Crous P."/>
            <person name="Smith M.E."/>
        </authorList>
    </citation>
    <scope>NUCLEOTIDE SEQUENCE</scope>
    <source>
        <strain evidence="2">NRRL 3115</strain>
    </source>
</reference>
<evidence type="ECO:0000313" key="2">
    <source>
        <dbReference type="EMBL" id="KAJ2677557.1"/>
    </source>
</evidence>
<gene>
    <name evidence="2" type="ORF">GGI25_003077</name>
</gene>
<evidence type="ECO:0000256" key="1">
    <source>
        <dbReference type="SAM" id="MobiDB-lite"/>
    </source>
</evidence>
<accession>A0A9W8KYG2</accession>
<proteinExistence type="predicted"/>
<feature type="compositionally biased region" description="Basic and acidic residues" evidence="1">
    <location>
        <begin position="17"/>
        <end position="26"/>
    </location>
</feature>
<sequence>MRPDPYKQKASRRYQAKHKEPRDFQRDNTSAAIPEKKPQIDEHSNNDLIDDFQQQKKEEEAQTFLEYLEEASHNTNASQQPAAFFKLRAEAESDELGKYTDSTWDRLLHVDMDLLANSFSLSVKEMPLNMLLGFENSDVAVDFPLPVADSNMNAAASGRSSEAASANKLHQSQPVQNVIVNKKLVASDLAPSICAKKQQPKPQATTQQSKQSLQAADDLEAFLDDLL</sequence>
<name>A0A9W8KYG2_9FUNG</name>
<comment type="caution">
    <text evidence="2">The sequence shown here is derived from an EMBL/GenBank/DDBJ whole genome shotgun (WGS) entry which is preliminary data.</text>
</comment>
<feature type="compositionally biased region" description="Basic and acidic residues" evidence="1">
    <location>
        <begin position="34"/>
        <end position="45"/>
    </location>
</feature>
<organism evidence="2 3">
    <name type="scientific">Coemansia spiralis</name>
    <dbReference type="NCBI Taxonomy" id="417178"/>
    <lineage>
        <taxon>Eukaryota</taxon>
        <taxon>Fungi</taxon>
        <taxon>Fungi incertae sedis</taxon>
        <taxon>Zoopagomycota</taxon>
        <taxon>Kickxellomycotina</taxon>
        <taxon>Kickxellomycetes</taxon>
        <taxon>Kickxellales</taxon>
        <taxon>Kickxellaceae</taxon>
        <taxon>Coemansia</taxon>
    </lineage>
</organism>
<dbReference type="AlphaFoldDB" id="A0A9W8KYG2"/>
<evidence type="ECO:0000313" key="3">
    <source>
        <dbReference type="Proteomes" id="UP001151518"/>
    </source>
</evidence>
<feature type="region of interest" description="Disordered" evidence="1">
    <location>
        <begin position="1"/>
        <end position="56"/>
    </location>
</feature>
<protein>
    <submittedName>
        <fullName evidence="2">Uncharacterized protein</fullName>
    </submittedName>
</protein>
<dbReference type="OrthoDB" id="5580898at2759"/>
<dbReference type="EMBL" id="JANBTW010000031">
    <property type="protein sequence ID" value="KAJ2677557.1"/>
    <property type="molecule type" value="Genomic_DNA"/>
</dbReference>
<dbReference type="Proteomes" id="UP001151518">
    <property type="component" value="Unassembled WGS sequence"/>
</dbReference>